<accession>I1CLE4</accession>
<dbReference type="RefSeq" id="XP_067524670.1">
    <property type="nucleotide sequence ID" value="XM_067668569.1"/>
</dbReference>
<dbReference type="OrthoDB" id="2264205at2759"/>
<reference evidence="1 2" key="1">
    <citation type="journal article" date="2009" name="PLoS Genet.">
        <title>Genomic analysis of the basal lineage fungus Rhizopus oryzae reveals a whole-genome duplication.</title>
        <authorList>
            <person name="Ma L.-J."/>
            <person name="Ibrahim A.S."/>
            <person name="Skory C."/>
            <person name="Grabherr M.G."/>
            <person name="Burger G."/>
            <person name="Butler M."/>
            <person name="Elias M."/>
            <person name="Idnurm A."/>
            <person name="Lang B.F."/>
            <person name="Sone T."/>
            <person name="Abe A."/>
            <person name="Calvo S.E."/>
            <person name="Corrochano L.M."/>
            <person name="Engels R."/>
            <person name="Fu J."/>
            <person name="Hansberg W."/>
            <person name="Kim J.-M."/>
            <person name="Kodira C.D."/>
            <person name="Koehrsen M.J."/>
            <person name="Liu B."/>
            <person name="Miranda-Saavedra D."/>
            <person name="O'Leary S."/>
            <person name="Ortiz-Castellanos L."/>
            <person name="Poulter R."/>
            <person name="Rodriguez-Romero J."/>
            <person name="Ruiz-Herrera J."/>
            <person name="Shen Y.-Q."/>
            <person name="Zeng Q."/>
            <person name="Galagan J."/>
            <person name="Birren B.W."/>
            <person name="Cuomo C.A."/>
            <person name="Wickes B.L."/>
        </authorList>
    </citation>
    <scope>NUCLEOTIDE SEQUENCE [LARGE SCALE GENOMIC DNA]</scope>
    <source>
        <strain evidence="2">RA 99-880 / ATCC MYA-4621 / FGSC 9543 / NRRL 43880</strain>
    </source>
</reference>
<proteinExistence type="predicted"/>
<protein>
    <submittedName>
        <fullName evidence="1">Uncharacterized protein</fullName>
    </submittedName>
</protein>
<gene>
    <name evidence="1" type="ORF">RO3G_13985</name>
</gene>
<evidence type="ECO:0000313" key="2">
    <source>
        <dbReference type="Proteomes" id="UP000009138"/>
    </source>
</evidence>
<dbReference type="Proteomes" id="UP000009138">
    <property type="component" value="Unassembled WGS sequence"/>
</dbReference>
<organism evidence="1 2">
    <name type="scientific">Rhizopus delemar (strain RA 99-880 / ATCC MYA-4621 / FGSC 9543 / NRRL 43880)</name>
    <name type="common">Mucormycosis agent</name>
    <name type="synonym">Rhizopus arrhizus var. delemar</name>
    <dbReference type="NCBI Taxonomy" id="246409"/>
    <lineage>
        <taxon>Eukaryota</taxon>
        <taxon>Fungi</taxon>
        <taxon>Fungi incertae sedis</taxon>
        <taxon>Mucoromycota</taxon>
        <taxon>Mucoromycotina</taxon>
        <taxon>Mucoromycetes</taxon>
        <taxon>Mucorales</taxon>
        <taxon>Mucorineae</taxon>
        <taxon>Rhizopodaceae</taxon>
        <taxon>Rhizopus</taxon>
    </lineage>
</organism>
<evidence type="ECO:0000313" key="1">
    <source>
        <dbReference type="EMBL" id="EIE89274.1"/>
    </source>
</evidence>
<dbReference type="InParanoid" id="I1CLE4"/>
<sequence length="177" mass="19982">MFMVLPNSQTFIPAMGFQFLSPKQQVKYRPYFQATKCMIILKEQHPNVHACVPLNDGPRHYLEVYITPQNNNNDVFNQGLIFKEANLGAYPRSSLDDTANLKPNHSPLLPKKEVISGLQRSLAIFGEIIKIGITTKSAMGFFMGSGYAVLNIQQATEKFLRQQKTRKKKTAIMGYGL</sequence>
<dbReference type="VEuPathDB" id="FungiDB:RO3G_13985"/>
<name>I1CLE4_RHIO9</name>
<keyword evidence="2" id="KW-1185">Reference proteome</keyword>
<dbReference type="GeneID" id="93620950"/>
<dbReference type="EMBL" id="CH476744">
    <property type="protein sequence ID" value="EIE89274.1"/>
    <property type="molecule type" value="Genomic_DNA"/>
</dbReference>
<dbReference type="AlphaFoldDB" id="I1CLE4"/>